<feature type="domain" description="Putative sensor" evidence="12">
    <location>
        <begin position="29"/>
        <end position="204"/>
    </location>
</feature>
<evidence type="ECO:0000259" key="12">
    <source>
        <dbReference type="Pfam" id="PF13796"/>
    </source>
</evidence>
<feature type="transmembrane region" description="Helical" evidence="9">
    <location>
        <begin position="115"/>
        <end position="133"/>
    </location>
</feature>
<evidence type="ECO:0000256" key="8">
    <source>
        <dbReference type="ARBA" id="ARBA00023012"/>
    </source>
</evidence>
<dbReference type="InterPro" id="IPR003594">
    <property type="entry name" value="HATPase_dom"/>
</dbReference>
<protein>
    <recommendedName>
        <fullName evidence="2">histidine kinase</fullName>
        <ecNumber evidence="2">2.7.13.3</ecNumber>
    </recommendedName>
</protein>
<evidence type="ECO:0000259" key="11">
    <source>
        <dbReference type="Pfam" id="PF07730"/>
    </source>
</evidence>
<dbReference type="Pfam" id="PF13796">
    <property type="entry name" value="Sensor"/>
    <property type="match status" value="1"/>
</dbReference>
<keyword evidence="14" id="KW-1185">Reference proteome</keyword>
<feature type="domain" description="Signal transduction histidine kinase subgroup 3 dimerisation and phosphoacceptor" evidence="11">
    <location>
        <begin position="233"/>
        <end position="299"/>
    </location>
</feature>
<reference evidence="13" key="1">
    <citation type="submission" date="2022-06" db="EMBL/GenBank/DDBJ databases">
        <title>Ornithinimicrobium HY1793.</title>
        <authorList>
            <person name="Huang Y."/>
        </authorList>
    </citation>
    <scope>NUCLEOTIDE SEQUENCE</scope>
    <source>
        <strain evidence="13">HY1793</strain>
    </source>
</reference>
<evidence type="ECO:0000256" key="9">
    <source>
        <dbReference type="SAM" id="Phobius"/>
    </source>
</evidence>
<evidence type="ECO:0000256" key="4">
    <source>
        <dbReference type="ARBA" id="ARBA00022679"/>
    </source>
</evidence>
<dbReference type="EC" id="2.7.13.3" evidence="2"/>
<name>A0ABY4YRR7_9MICO</name>
<dbReference type="EMBL" id="CP099489">
    <property type="protein sequence ID" value="USQ79447.1"/>
    <property type="molecule type" value="Genomic_DNA"/>
</dbReference>
<evidence type="ECO:0000313" key="14">
    <source>
        <dbReference type="Proteomes" id="UP001056455"/>
    </source>
</evidence>
<dbReference type="PANTHER" id="PTHR24421:SF10">
    <property type="entry name" value="NITRATE_NITRITE SENSOR PROTEIN NARQ"/>
    <property type="match status" value="1"/>
</dbReference>
<organism evidence="13 14">
    <name type="scientific">Ornithinimicrobium faecis</name>
    <dbReference type="NCBI Taxonomy" id="2934158"/>
    <lineage>
        <taxon>Bacteria</taxon>
        <taxon>Bacillati</taxon>
        <taxon>Actinomycetota</taxon>
        <taxon>Actinomycetes</taxon>
        <taxon>Micrococcales</taxon>
        <taxon>Ornithinimicrobiaceae</taxon>
        <taxon>Ornithinimicrobium</taxon>
    </lineage>
</organism>
<dbReference type="CDD" id="cd16917">
    <property type="entry name" value="HATPase_UhpB-NarQ-NarX-like"/>
    <property type="match status" value="1"/>
</dbReference>
<comment type="catalytic activity">
    <reaction evidence="1">
        <text>ATP + protein L-histidine = ADP + protein N-phospho-L-histidine.</text>
        <dbReference type="EC" id="2.7.13.3"/>
    </reaction>
</comment>
<keyword evidence="5" id="KW-0547">Nucleotide-binding</keyword>
<dbReference type="Gene3D" id="3.30.565.10">
    <property type="entry name" value="Histidine kinase-like ATPase, C-terminal domain"/>
    <property type="match status" value="1"/>
</dbReference>
<evidence type="ECO:0000256" key="5">
    <source>
        <dbReference type="ARBA" id="ARBA00022741"/>
    </source>
</evidence>
<dbReference type="Pfam" id="PF07730">
    <property type="entry name" value="HisKA_3"/>
    <property type="match status" value="1"/>
</dbReference>
<proteinExistence type="predicted"/>
<dbReference type="Gene3D" id="1.20.5.1930">
    <property type="match status" value="1"/>
</dbReference>
<keyword evidence="3" id="KW-0597">Phosphoprotein</keyword>
<evidence type="ECO:0000313" key="13">
    <source>
        <dbReference type="EMBL" id="USQ79447.1"/>
    </source>
</evidence>
<dbReference type="InterPro" id="IPR011712">
    <property type="entry name" value="Sig_transdc_His_kin_sub3_dim/P"/>
</dbReference>
<keyword evidence="6" id="KW-0418">Kinase</keyword>
<evidence type="ECO:0000256" key="7">
    <source>
        <dbReference type="ARBA" id="ARBA00022840"/>
    </source>
</evidence>
<dbReference type="InterPro" id="IPR050482">
    <property type="entry name" value="Sensor_HK_TwoCompSys"/>
</dbReference>
<evidence type="ECO:0000256" key="1">
    <source>
        <dbReference type="ARBA" id="ARBA00000085"/>
    </source>
</evidence>
<dbReference type="InterPro" id="IPR025828">
    <property type="entry name" value="Put_sensor_dom"/>
</dbReference>
<evidence type="ECO:0000259" key="10">
    <source>
        <dbReference type="Pfam" id="PF02518"/>
    </source>
</evidence>
<feature type="domain" description="Histidine kinase/HSP90-like ATPase" evidence="10">
    <location>
        <begin position="339"/>
        <end position="420"/>
    </location>
</feature>
<feature type="transmembrane region" description="Helical" evidence="9">
    <location>
        <begin position="20"/>
        <end position="41"/>
    </location>
</feature>
<keyword evidence="4" id="KW-0808">Transferase</keyword>
<feature type="transmembrane region" description="Helical" evidence="9">
    <location>
        <begin position="47"/>
        <end position="69"/>
    </location>
</feature>
<dbReference type="PANTHER" id="PTHR24421">
    <property type="entry name" value="NITRATE/NITRITE SENSOR PROTEIN NARX-RELATED"/>
    <property type="match status" value="1"/>
</dbReference>
<gene>
    <name evidence="13" type="ORF">NF556_17865</name>
</gene>
<dbReference type="Pfam" id="PF02518">
    <property type="entry name" value="HATPase_c"/>
    <property type="match status" value="1"/>
</dbReference>
<feature type="transmembrane region" description="Helical" evidence="9">
    <location>
        <begin position="173"/>
        <end position="193"/>
    </location>
</feature>
<accession>A0ABY4YRR7</accession>
<evidence type="ECO:0000256" key="6">
    <source>
        <dbReference type="ARBA" id="ARBA00022777"/>
    </source>
</evidence>
<keyword evidence="9" id="KW-1133">Transmembrane helix</keyword>
<evidence type="ECO:0000256" key="3">
    <source>
        <dbReference type="ARBA" id="ARBA00022553"/>
    </source>
</evidence>
<keyword evidence="9" id="KW-0472">Membrane</keyword>
<dbReference type="Proteomes" id="UP001056455">
    <property type="component" value="Chromosome"/>
</dbReference>
<keyword evidence="8" id="KW-0902">Two-component regulatory system</keyword>
<keyword evidence="9" id="KW-0812">Transmembrane</keyword>
<keyword evidence="7" id="KW-0067">ATP-binding</keyword>
<evidence type="ECO:0000256" key="2">
    <source>
        <dbReference type="ARBA" id="ARBA00012438"/>
    </source>
</evidence>
<dbReference type="SUPFAM" id="SSF55874">
    <property type="entry name" value="ATPase domain of HSP90 chaperone/DNA topoisomerase II/histidine kinase"/>
    <property type="match status" value="1"/>
</dbReference>
<dbReference type="InterPro" id="IPR036890">
    <property type="entry name" value="HATPase_C_sf"/>
</dbReference>
<sequence>MSTGAPARPGLWATLRSQVVAAAVATQWLVLGLGTALLALLTVVVLLLVAALCLIAVGLALVGPALRVVRWVADLERRRLTAMGHPTASPYGPVPTGWAEILRFVRADVSTRRDLGWLVLHATVGLVLGLLPLELLSSAVQEISTPLWWQLAPGQATLAGGFVTVDTWAGARWAVVTGIVWALLWLLLSPLLARGQAAPGLRLLAPHPGQDLPALVARLSATRAAALDAHAVELRRIERALHDGTQNRLVAVTVLAAAARRALTRDPASAEPILERVQDSAELALAELRSVVRSILPPVLEADGLPGALAALVAQCAVPTRLEVSVPVRLPVSVEAVAYYAVAEALTNVTRHSAAQGALVSVQQRGDQLWIEVTDDGSGGAAVGQGSGLSGIRDRVEAHDGTLEVRSPIGGPTLVQVVLPCG</sequence>
<dbReference type="RefSeq" id="WP_252592521.1">
    <property type="nucleotide sequence ID" value="NZ_CP099489.1"/>
</dbReference>